<evidence type="ECO:0000313" key="1">
    <source>
        <dbReference type="EMBL" id="KAG5570520.1"/>
    </source>
</evidence>
<proteinExistence type="predicted"/>
<keyword evidence="2" id="KW-1185">Reference proteome</keyword>
<dbReference type="Proteomes" id="UP000824120">
    <property type="component" value="Chromosome 12"/>
</dbReference>
<sequence>MKGAMGDCGKNNGHQEEGNCAAKYLENKVIELQNTQEYHVFHDLLVKMKGMLSPWIKHKFLIQG</sequence>
<gene>
    <name evidence="1" type="ORF">H5410_060286</name>
</gene>
<evidence type="ECO:0000313" key="2">
    <source>
        <dbReference type="Proteomes" id="UP000824120"/>
    </source>
</evidence>
<reference evidence="1 2" key="1">
    <citation type="submission" date="2020-09" db="EMBL/GenBank/DDBJ databases">
        <title>De no assembly of potato wild relative species, Solanum commersonii.</title>
        <authorList>
            <person name="Cho K."/>
        </authorList>
    </citation>
    <scope>NUCLEOTIDE SEQUENCE [LARGE SCALE GENOMIC DNA]</scope>
    <source>
        <strain evidence="1">LZ3.2</strain>
        <tissue evidence="1">Leaf</tissue>
    </source>
</reference>
<organism evidence="1 2">
    <name type="scientific">Solanum commersonii</name>
    <name type="common">Commerson's wild potato</name>
    <name type="synonym">Commerson's nightshade</name>
    <dbReference type="NCBI Taxonomy" id="4109"/>
    <lineage>
        <taxon>Eukaryota</taxon>
        <taxon>Viridiplantae</taxon>
        <taxon>Streptophyta</taxon>
        <taxon>Embryophyta</taxon>
        <taxon>Tracheophyta</taxon>
        <taxon>Spermatophyta</taxon>
        <taxon>Magnoliopsida</taxon>
        <taxon>eudicotyledons</taxon>
        <taxon>Gunneridae</taxon>
        <taxon>Pentapetalae</taxon>
        <taxon>asterids</taxon>
        <taxon>lamiids</taxon>
        <taxon>Solanales</taxon>
        <taxon>Solanaceae</taxon>
        <taxon>Solanoideae</taxon>
        <taxon>Solaneae</taxon>
        <taxon>Solanum</taxon>
    </lineage>
</organism>
<dbReference type="EMBL" id="JACXVP010000012">
    <property type="protein sequence ID" value="KAG5570520.1"/>
    <property type="molecule type" value="Genomic_DNA"/>
</dbReference>
<dbReference type="AlphaFoldDB" id="A0A9J5W5K7"/>
<name>A0A9J5W5K7_SOLCO</name>
<comment type="caution">
    <text evidence="1">The sequence shown here is derived from an EMBL/GenBank/DDBJ whole genome shotgun (WGS) entry which is preliminary data.</text>
</comment>
<protein>
    <submittedName>
        <fullName evidence="1">Uncharacterized protein</fullName>
    </submittedName>
</protein>
<accession>A0A9J5W5K7</accession>